<dbReference type="InterPro" id="IPR046513">
    <property type="entry name" value="DUF6691"/>
</dbReference>
<sequence>MRALTAFAFGLLFGLGLLLSGMTDPDRVKAFLDIGGDWNPALALVMGGAIAIALPAFALAKRRKNCLLGEAIDLPAKRRIDARLLLGAAIFGLGWGLAGICPGPGLVLAGRLAPGALVFTAALYCGARLAERLGTAPVYSGSGRVLPFAMADRGRSRTTEHGYQRAKAWAATGGTEHGGGLGRRGGGAAPLPRGDA</sequence>
<keyword evidence="2" id="KW-0812">Transmembrane</keyword>
<evidence type="ECO:0000313" key="4">
    <source>
        <dbReference type="Proteomes" id="UP000553706"/>
    </source>
</evidence>
<evidence type="ECO:0000256" key="1">
    <source>
        <dbReference type="SAM" id="MobiDB-lite"/>
    </source>
</evidence>
<dbReference type="AlphaFoldDB" id="A0A840VF97"/>
<keyword evidence="2" id="KW-1133">Transmembrane helix</keyword>
<feature type="compositionally biased region" description="Gly residues" evidence="1">
    <location>
        <begin position="175"/>
        <end position="188"/>
    </location>
</feature>
<gene>
    <name evidence="3" type="ORF">HNP71_001827</name>
</gene>
<dbReference type="Pfam" id="PF20398">
    <property type="entry name" value="DUF6691"/>
    <property type="match status" value="1"/>
</dbReference>
<feature type="transmembrane region" description="Helical" evidence="2">
    <location>
        <begin position="41"/>
        <end position="60"/>
    </location>
</feature>
<feature type="region of interest" description="Disordered" evidence="1">
    <location>
        <begin position="172"/>
        <end position="196"/>
    </location>
</feature>
<comment type="caution">
    <text evidence="3">The sequence shown here is derived from an EMBL/GenBank/DDBJ whole genome shotgun (WGS) entry which is preliminary data.</text>
</comment>
<evidence type="ECO:0000256" key="2">
    <source>
        <dbReference type="SAM" id="Phobius"/>
    </source>
</evidence>
<protein>
    <submittedName>
        <fullName evidence="3">Putative membrane protein YedE/YeeE</fullName>
    </submittedName>
</protein>
<evidence type="ECO:0000313" key="3">
    <source>
        <dbReference type="EMBL" id="MBB5373567.1"/>
    </source>
</evidence>
<feature type="transmembrane region" description="Helical" evidence="2">
    <location>
        <begin position="80"/>
        <end position="100"/>
    </location>
</feature>
<dbReference type="Proteomes" id="UP000553706">
    <property type="component" value="Unassembled WGS sequence"/>
</dbReference>
<dbReference type="RefSeq" id="WP_221246727.1">
    <property type="nucleotide sequence ID" value="NZ_JACHFJ010000007.1"/>
</dbReference>
<keyword evidence="2" id="KW-0472">Membrane</keyword>
<keyword evidence="4" id="KW-1185">Reference proteome</keyword>
<accession>A0A840VF97</accession>
<reference evidence="3 4" key="1">
    <citation type="submission" date="2020-08" db="EMBL/GenBank/DDBJ databases">
        <title>Genomic Encyclopedia of Type Strains, Phase IV (KMG-IV): sequencing the most valuable type-strain genomes for metagenomic binning, comparative biology and taxonomic classification.</title>
        <authorList>
            <person name="Goeker M."/>
        </authorList>
    </citation>
    <scope>NUCLEOTIDE SEQUENCE [LARGE SCALE GENOMIC DNA]</scope>
    <source>
        <strain evidence="3 4">DSM 27026</strain>
    </source>
</reference>
<name>A0A840VF97_9PROT</name>
<organism evidence="3 4">
    <name type="scientific">Acidocella aromatica</name>
    <dbReference type="NCBI Taxonomy" id="1303579"/>
    <lineage>
        <taxon>Bacteria</taxon>
        <taxon>Pseudomonadati</taxon>
        <taxon>Pseudomonadota</taxon>
        <taxon>Alphaproteobacteria</taxon>
        <taxon>Acetobacterales</taxon>
        <taxon>Acidocellaceae</taxon>
        <taxon>Acidocella</taxon>
    </lineage>
</organism>
<proteinExistence type="predicted"/>
<dbReference type="EMBL" id="JACHFJ010000007">
    <property type="protein sequence ID" value="MBB5373567.1"/>
    <property type="molecule type" value="Genomic_DNA"/>
</dbReference>